<dbReference type="Proteomes" id="UP001374535">
    <property type="component" value="Chromosome 11"/>
</dbReference>
<reference evidence="1 2" key="1">
    <citation type="journal article" date="2023" name="Life. Sci Alliance">
        <title>Evolutionary insights into 3D genome organization and epigenetic landscape of Vigna mungo.</title>
        <authorList>
            <person name="Junaid A."/>
            <person name="Singh B."/>
            <person name="Bhatia S."/>
        </authorList>
    </citation>
    <scope>NUCLEOTIDE SEQUENCE [LARGE SCALE GENOMIC DNA]</scope>
    <source>
        <strain evidence="1">Urdbean</strain>
    </source>
</reference>
<dbReference type="AlphaFoldDB" id="A0AAQ3MEE5"/>
<evidence type="ECO:0000313" key="1">
    <source>
        <dbReference type="EMBL" id="WVY89581.1"/>
    </source>
</evidence>
<gene>
    <name evidence="1" type="ORF">V8G54_035095</name>
</gene>
<evidence type="ECO:0000313" key="2">
    <source>
        <dbReference type="Proteomes" id="UP001374535"/>
    </source>
</evidence>
<keyword evidence="2" id="KW-1185">Reference proteome</keyword>
<dbReference type="EMBL" id="CP144690">
    <property type="protein sequence ID" value="WVY89581.1"/>
    <property type="molecule type" value="Genomic_DNA"/>
</dbReference>
<organism evidence="1 2">
    <name type="scientific">Vigna mungo</name>
    <name type="common">Black gram</name>
    <name type="synonym">Phaseolus mungo</name>
    <dbReference type="NCBI Taxonomy" id="3915"/>
    <lineage>
        <taxon>Eukaryota</taxon>
        <taxon>Viridiplantae</taxon>
        <taxon>Streptophyta</taxon>
        <taxon>Embryophyta</taxon>
        <taxon>Tracheophyta</taxon>
        <taxon>Spermatophyta</taxon>
        <taxon>Magnoliopsida</taxon>
        <taxon>eudicotyledons</taxon>
        <taxon>Gunneridae</taxon>
        <taxon>Pentapetalae</taxon>
        <taxon>rosids</taxon>
        <taxon>fabids</taxon>
        <taxon>Fabales</taxon>
        <taxon>Fabaceae</taxon>
        <taxon>Papilionoideae</taxon>
        <taxon>50 kb inversion clade</taxon>
        <taxon>NPAAA clade</taxon>
        <taxon>indigoferoid/millettioid clade</taxon>
        <taxon>Phaseoleae</taxon>
        <taxon>Vigna</taxon>
    </lineage>
</organism>
<sequence length="108" mass="12305">MTIIKQIRKQTLVTRNRFSNSPTVDPIHPTHHHIPLRPIHVLCDPNHHVGTQHTCGEVYHILNGPHAPLRLTLARCSLALAHRIHHDLLQTRTNTNPKNPVHPVNGKR</sequence>
<name>A0AAQ3MEE5_VIGMU</name>
<accession>A0AAQ3MEE5</accession>
<proteinExistence type="predicted"/>
<protein>
    <submittedName>
        <fullName evidence="1">Uncharacterized protein</fullName>
    </submittedName>
</protein>